<evidence type="ECO:0000313" key="2">
    <source>
        <dbReference type="Proteomes" id="UP001151760"/>
    </source>
</evidence>
<comment type="caution">
    <text evidence="1">The sequence shown here is derived from an EMBL/GenBank/DDBJ whole genome shotgun (WGS) entry which is preliminary data.</text>
</comment>
<reference evidence="1" key="1">
    <citation type="journal article" date="2022" name="Int. J. Mol. Sci.">
        <title>Draft Genome of Tanacetum Coccineum: Genomic Comparison of Closely Related Tanacetum-Family Plants.</title>
        <authorList>
            <person name="Yamashiro T."/>
            <person name="Shiraishi A."/>
            <person name="Nakayama K."/>
            <person name="Satake H."/>
        </authorList>
    </citation>
    <scope>NUCLEOTIDE SEQUENCE</scope>
</reference>
<proteinExistence type="predicted"/>
<organism evidence="1 2">
    <name type="scientific">Tanacetum coccineum</name>
    <dbReference type="NCBI Taxonomy" id="301880"/>
    <lineage>
        <taxon>Eukaryota</taxon>
        <taxon>Viridiplantae</taxon>
        <taxon>Streptophyta</taxon>
        <taxon>Embryophyta</taxon>
        <taxon>Tracheophyta</taxon>
        <taxon>Spermatophyta</taxon>
        <taxon>Magnoliopsida</taxon>
        <taxon>eudicotyledons</taxon>
        <taxon>Gunneridae</taxon>
        <taxon>Pentapetalae</taxon>
        <taxon>asterids</taxon>
        <taxon>campanulids</taxon>
        <taxon>Asterales</taxon>
        <taxon>Asteraceae</taxon>
        <taxon>Asteroideae</taxon>
        <taxon>Anthemideae</taxon>
        <taxon>Anthemidinae</taxon>
        <taxon>Tanacetum</taxon>
    </lineage>
</organism>
<protein>
    <submittedName>
        <fullName evidence="1">Uncharacterized protein</fullName>
    </submittedName>
</protein>
<reference evidence="1" key="2">
    <citation type="submission" date="2022-01" db="EMBL/GenBank/DDBJ databases">
        <authorList>
            <person name="Yamashiro T."/>
            <person name="Shiraishi A."/>
            <person name="Satake H."/>
            <person name="Nakayama K."/>
        </authorList>
    </citation>
    <scope>NUCLEOTIDE SEQUENCE</scope>
</reference>
<accession>A0ABQ4WZ65</accession>
<evidence type="ECO:0000313" key="1">
    <source>
        <dbReference type="EMBL" id="GJS58212.1"/>
    </source>
</evidence>
<gene>
    <name evidence="1" type="ORF">Tco_0652996</name>
</gene>
<keyword evidence="2" id="KW-1185">Reference proteome</keyword>
<dbReference type="Proteomes" id="UP001151760">
    <property type="component" value="Unassembled WGS sequence"/>
</dbReference>
<dbReference type="EMBL" id="BQNB010009063">
    <property type="protein sequence ID" value="GJS58212.1"/>
    <property type="molecule type" value="Genomic_DNA"/>
</dbReference>
<sequence>MGLWYSKDTSMSMIAYADADHAGCQDTRCSTSGSHPLDSLLTRRTSLSMLIYSETLCPKIPRQVFEDLLLEQDILFFIRDLEHTRDITYLTDVNVDYLHQPWRAFVIVINKCLNGKETGMDKIYLLFQIEYKDAKKTNKMLYPRFTKIIIDYFMSKDPSISRRNKMFWHTARDDTLFTSMRCISRREDT</sequence>
<name>A0ABQ4WZ65_9ASTR</name>